<dbReference type="InterPro" id="IPR050553">
    <property type="entry name" value="Thioredoxin_ResA/DsbE_sf"/>
</dbReference>
<evidence type="ECO:0000313" key="4">
    <source>
        <dbReference type="Proteomes" id="UP000186309"/>
    </source>
</evidence>
<dbReference type="InterPro" id="IPR013740">
    <property type="entry name" value="Redoxin"/>
</dbReference>
<dbReference type="Gene3D" id="3.40.30.10">
    <property type="entry name" value="Glutaredoxin"/>
    <property type="match status" value="1"/>
</dbReference>
<dbReference type="Proteomes" id="UP000186309">
    <property type="component" value="Chromosome"/>
</dbReference>
<feature type="chain" id="PRO_5012911189" evidence="1">
    <location>
        <begin position="24"/>
        <end position="472"/>
    </location>
</feature>
<dbReference type="Pfam" id="PF08534">
    <property type="entry name" value="Redoxin"/>
    <property type="match status" value="1"/>
</dbReference>
<reference evidence="4" key="1">
    <citation type="submission" date="2016-12" db="EMBL/GenBank/DDBJ databases">
        <title>Comparative genomics of four Isosphaeraceae planctomycetes: a common pool of plasmids and glycoside hydrolase genes.</title>
        <authorList>
            <person name="Ivanova A."/>
        </authorList>
    </citation>
    <scope>NUCLEOTIDE SEQUENCE [LARGE SCALE GENOMIC DNA]</scope>
    <source>
        <strain evidence="4">PX4</strain>
    </source>
</reference>
<sequence>MLTSIVRSWFAAGLLAAVGAAGAGEVPRYVLKPGQVVDYEERQSYDGVNEHSETTWISRIWVVGRNDDGSARVVIRQSMDSKSKQGSTNESISTSLARFDVFPDGKITPGHSFGFPVDPSLIFPRLPENDQELAGGWRSIDSRDETTIQYKSTSGVNEPFTFEADHSKFMERAYEGKNHRVYQFDRAKGLITHAKIARTFGYRLLAGKGEGKLELKAVSEMAPARLPTFRAEMDRYFDANLAYQELTAKVTKAGGEAESLIKKARVILADARAKLTEPDPASALDKAIEDHDKYSKYQVDEAKRFAGLLGKPAAAWGSLETKSPAVNRVVSALSKSNTASEIKDLDGHSHSLAQYRGKVVVLDFWYRGCGWCMRAMPQVKRVAAHYHDKPVAVFGVNNDQEEKDARFVVKEMAIAYPVLRSMDLAGKYGVQGFPTLVIIDQEGKVADVHVGYSDHLYEDVTATIDRLMAQAK</sequence>
<feature type="signal peptide" evidence="1">
    <location>
        <begin position="1"/>
        <end position="23"/>
    </location>
</feature>
<feature type="domain" description="Thioredoxin" evidence="2">
    <location>
        <begin position="331"/>
        <end position="469"/>
    </location>
</feature>
<evidence type="ECO:0000259" key="2">
    <source>
        <dbReference type="PROSITE" id="PS51352"/>
    </source>
</evidence>
<dbReference type="InterPro" id="IPR036249">
    <property type="entry name" value="Thioredoxin-like_sf"/>
</dbReference>
<dbReference type="GO" id="GO:0016491">
    <property type="term" value="F:oxidoreductase activity"/>
    <property type="evidence" value="ECO:0007669"/>
    <property type="project" value="InterPro"/>
</dbReference>
<name>A0A1U7CQS4_9BACT</name>
<gene>
    <name evidence="3" type="primary">resA_10</name>
    <name evidence="3" type="ORF">BSF38_02793</name>
</gene>
<accession>A0A1U7CQS4</accession>
<dbReference type="PANTHER" id="PTHR42852:SF13">
    <property type="entry name" value="PROTEIN DIPZ"/>
    <property type="match status" value="1"/>
</dbReference>
<dbReference type="CDD" id="cd02966">
    <property type="entry name" value="TlpA_like_family"/>
    <property type="match status" value="1"/>
</dbReference>
<dbReference type="AlphaFoldDB" id="A0A1U7CQS4"/>
<dbReference type="InterPro" id="IPR013766">
    <property type="entry name" value="Thioredoxin_domain"/>
</dbReference>
<keyword evidence="1" id="KW-0732">Signal</keyword>
<dbReference type="SUPFAM" id="SSF52833">
    <property type="entry name" value="Thioredoxin-like"/>
    <property type="match status" value="1"/>
</dbReference>
<dbReference type="PROSITE" id="PS51352">
    <property type="entry name" value="THIOREDOXIN_2"/>
    <property type="match status" value="1"/>
</dbReference>
<dbReference type="RefSeq" id="WP_076346518.1">
    <property type="nucleotide sequence ID" value="NZ_CP019082.1"/>
</dbReference>
<evidence type="ECO:0000256" key="1">
    <source>
        <dbReference type="SAM" id="SignalP"/>
    </source>
</evidence>
<organism evidence="3 4">
    <name type="scientific">Paludisphaera borealis</name>
    <dbReference type="NCBI Taxonomy" id="1387353"/>
    <lineage>
        <taxon>Bacteria</taxon>
        <taxon>Pseudomonadati</taxon>
        <taxon>Planctomycetota</taxon>
        <taxon>Planctomycetia</taxon>
        <taxon>Isosphaerales</taxon>
        <taxon>Isosphaeraceae</taxon>
        <taxon>Paludisphaera</taxon>
    </lineage>
</organism>
<protein>
    <submittedName>
        <fullName evidence="3">Thiol-disulfide oxidoreductase ResA</fullName>
    </submittedName>
</protein>
<dbReference type="OrthoDB" id="274073at2"/>
<dbReference type="EMBL" id="CP019082">
    <property type="protein sequence ID" value="APW61281.1"/>
    <property type="molecule type" value="Genomic_DNA"/>
</dbReference>
<proteinExistence type="predicted"/>
<dbReference type="PANTHER" id="PTHR42852">
    <property type="entry name" value="THIOL:DISULFIDE INTERCHANGE PROTEIN DSBE"/>
    <property type="match status" value="1"/>
</dbReference>
<keyword evidence="4" id="KW-1185">Reference proteome</keyword>
<dbReference type="KEGG" id="pbor:BSF38_02793"/>
<dbReference type="STRING" id="1387353.BSF38_02793"/>
<evidence type="ECO:0000313" key="3">
    <source>
        <dbReference type="EMBL" id="APW61281.1"/>
    </source>
</evidence>